<evidence type="ECO:0000256" key="1">
    <source>
        <dbReference type="ARBA" id="ARBA00005495"/>
    </source>
</evidence>
<dbReference type="PANTHER" id="PTHR33337:SF40">
    <property type="entry name" value="CENP-V_GFA DOMAIN-CONTAINING PROTEIN-RELATED"/>
    <property type="match status" value="1"/>
</dbReference>
<dbReference type="AlphaFoldDB" id="A0A8K0JPM6"/>
<dbReference type="Proteomes" id="UP000812966">
    <property type="component" value="Unassembled WGS sequence"/>
</dbReference>
<dbReference type="Pfam" id="PF04828">
    <property type="entry name" value="GFA"/>
    <property type="match status" value="1"/>
</dbReference>
<keyword evidence="3" id="KW-0862">Zinc</keyword>
<keyword evidence="2" id="KW-0479">Metal-binding</keyword>
<reference evidence="6" key="1">
    <citation type="submission" date="2020-04" db="EMBL/GenBank/DDBJ databases">
        <title>Analysis of mating type loci in Filobasidium floriforme.</title>
        <authorList>
            <person name="Nowrousian M."/>
        </authorList>
    </citation>
    <scope>NUCLEOTIDE SEQUENCE</scope>
    <source>
        <strain evidence="6">CBS 6242</strain>
    </source>
</reference>
<keyword evidence="7" id="KW-1185">Reference proteome</keyword>
<evidence type="ECO:0000313" key="7">
    <source>
        <dbReference type="Proteomes" id="UP000812966"/>
    </source>
</evidence>
<sequence length="147" mass="16169">MPVENVTGSCYCKAIAYSISDVESLPLDGIICHCRTCQKIATMGSYNVTLNREQLKITKGELASYEDNSADSGKTITRMFCKTCGSGIYSRPDSIPDKLFLKAGTLDDMSQVRPNAEIYVERAIKGMPGSSEEIKCTLFEGMMKNKL</sequence>
<dbReference type="SUPFAM" id="SSF51316">
    <property type="entry name" value="Mss4-like"/>
    <property type="match status" value="1"/>
</dbReference>
<dbReference type="Gene3D" id="3.90.1590.10">
    <property type="entry name" value="glutathione-dependent formaldehyde- activating enzyme (gfa)"/>
    <property type="match status" value="1"/>
</dbReference>
<evidence type="ECO:0000313" key="6">
    <source>
        <dbReference type="EMBL" id="KAG7562959.1"/>
    </source>
</evidence>
<dbReference type="InterPro" id="IPR006913">
    <property type="entry name" value="CENP-V/GFA"/>
</dbReference>
<proteinExistence type="inferred from homology"/>
<accession>A0A8K0JPM6</accession>
<dbReference type="OrthoDB" id="9985472at2759"/>
<organism evidence="6 7">
    <name type="scientific">Filobasidium floriforme</name>
    <dbReference type="NCBI Taxonomy" id="5210"/>
    <lineage>
        <taxon>Eukaryota</taxon>
        <taxon>Fungi</taxon>
        <taxon>Dikarya</taxon>
        <taxon>Basidiomycota</taxon>
        <taxon>Agaricomycotina</taxon>
        <taxon>Tremellomycetes</taxon>
        <taxon>Filobasidiales</taxon>
        <taxon>Filobasidiaceae</taxon>
        <taxon>Filobasidium</taxon>
    </lineage>
</organism>
<dbReference type="GO" id="GO:0046872">
    <property type="term" value="F:metal ion binding"/>
    <property type="evidence" value="ECO:0007669"/>
    <property type="project" value="UniProtKB-KW"/>
</dbReference>
<dbReference type="InterPro" id="IPR011057">
    <property type="entry name" value="Mss4-like_sf"/>
</dbReference>
<name>A0A8K0JPM6_9TREE</name>
<evidence type="ECO:0000256" key="3">
    <source>
        <dbReference type="ARBA" id="ARBA00022833"/>
    </source>
</evidence>
<keyword evidence="4" id="KW-0456">Lyase</keyword>
<dbReference type="EMBL" id="JABELV010000023">
    <property type="protein sequence ID" value="KAG7562959.1"/>
    <property type="molecule type" value="Genomic_DNA"/>
</dbReference>
<dbReference type="GO" id="GO:0016846">
    <property type="term" value="F:carbon-sulfur lyase activity"/>
    <property type="evidence" value="ECO:0007669"/>
    <property type="project" value="InterPro"/>
</dbReference>
<evidence type="ECO:0000259" key="5">
    <source>
        <dbReference type="PROSITE" id="PS51891"/>
    </source>
</evidence>
<feature type="domain" description="CENP-V/GFA" evidence="5">
    <location>
        <begin position="6"/>
        <end position="120"/>
    </location>
</feature>
<evidence type="ECO:0000256" key="2">
    <source>
        <dbReference type="ARBA" id="ARBA00022723"/>
    </source>
</evidence>
<dbReference type="PROSITE" id="PS51891">
    <property type="entry name" value="CENP_V_GFA"/>
    <property type="match status" value="1"/>
</dbReference>
<protein>
    <recommendedName>
        <fullName evidence="5">CENP-V/GFA domain-containing protein</fullName>
    </recommendedName>
</protein>
<gene>
    <name evidence="6" type="ORF">FFLO_01649</name>
</gene>
<evidence type="ECO:0000256" key="4">
    <source>
        <dbReference type="ARBA" id="ARBA00023239"/>
    </source>
</evidence>
<comment type="similarity">
    <text evidence="1">Belongs to the Gfa family.</text>
</comment>
<comment type="caution">
    <text evidence="6">The sequence shown here is derived from an EMBL/GenBank/DDBJ whole genome shotgun (WGS) entry which is preliminary data.</text>
</comment>
<dbReference type="PANTHER" id="PTHR33337">
    <property type="entry name" value="GFA DOMAIN-CONTAINING PROTEIN"/>
    <property type="match status" value="1"/>
</dbReference>